<proteinExistence type="predicted"/>
<dbReference type="AlphaFoldDB" id="A0A096AFM7"/>
<dbReference type="OrthoDB" id="1079026at2"/>
<feature type="signal peptide" evidence="1">
    <location>
        <begin position="1"/>
        <end position="21"/>
    </location>
</feature>
<reference evidence="2 3" key="1">
    <citation type="submission" date="2014-07" db="EMBL/GenBank/DDBJ databases">
        <authorList>
            <person name="McCorrison J."/>
            <person name="Sanka R."/>
            <person name="Torralba M."/>
            <person name="Gillis M."/>
            <person name="Haft D.H."/>
            <person name="Methe B."/>
            <person name="Sutton G."/>
            <person name="Nelson K.E."/>
        </authorList>
    </citation>
    <scope>NUCLEOTIDE SEQUENCE [LARGE SCALE GENOMIC DNA]</scope>
    <source>
        <strain evidence="2 3">DNF00320</strain>
    </source>
</reference>
<evidence type="ECO:0008006" key="4">
    <source>
        <dbReference type="Google" id="ProtNLM"/>
    </source>
</evidence>
<keyword evidence="1" id="KW-0732">Signal</keyword>
<dbReference type="EMBL" id="JRNQ01000002">
    <property type="protein sequence ID" value="KGF45928.1"/>
    <property type="molecule type" value="Genomic_DNA"/>
</dbReference>
<feature type="chain" id="PRO_5001924593" description="DUF4412 domain-containing protein" evidence="1">
    <location>
        <begin position="22"/>
        <end position="276"/>
    </location>
</feature>
<organism evidence="2 3">
    <name type="scientific">Prevotella bivia DNF00320</name>
    <dbReference type="NCBI Taxonomy" id="1401068"/>
    <lineage>
        <taxon>Bacteria</taxon>
        <taxon>Pseudomonadati</taxon>
        <taxon>Bacteroidota</taxon>
        <taxon>Bacteroidia</taxon>
        <taxon>Bacteroidales</taxon>
        <taxon>Prevotellaceae</taxon>
        <taxon>Prevotella</taxon>
    </lineage>
</organism>
<sequence length="276" mass="32712">MTRKYFLLISFLLLSILHSYAQEQQYTRIKGYYRVYQATNSMLTYFVDGMMEFYIPLNPKEKKHIFIDRKFLGERRRKAPSANGDDIFVRMCLPSLEQRLLIESINSEEYSTRNNGDVYRWADKCGKISTGKVKIGKQIRSTKTIEMDELMGQPNHELDLSQMKMYGIVARMTRYDDSETYLSEYLPQGSDTLYTMCPILSAQKHQTFMAHYRGDDVDDRIDVWCDFYVTDRMIIDEAEKKRVNKEKNKIYTFAIPDTVPPVEKEIEEAWRKMIEY</sequence>
<evidence type="ECO:0000256" key="1">
    <source>
        <dbReference type="SAM" id="SignalP"/>
    </source>
</evidence>
<name>A0A096AFM7_9BACT</name>
<gene>
    <name evidence="2" type="ORF">HMPREF0647_00555</name>
</gene>
<dbReference type="Proteomes" id="UP000029525">
    <property type="component" value="Unassembled WGS sequence"/>
</dbReference>
<evidence type="ECO:0000313" key="3">
    <source>
        <dbReference type="Proteomes" id="UP000029525"/>
    </source>
</evidence>
<dbReference type="RefSeq" id="WP_036865742.1">
    <property type="nucleotide sequence ID" value="NZ_JRNQ01000002.1"/>
</dbReference>
<accession>A0A096AFM7</accession>
<comment type="caution">
    <text evidence="2">The sequence shown here is derived from an EMBL/GenBank/DDBJ whole genome shotgun (WGS) entry which is preliminary data.</text>
</comment>
<evidence type="ECO:0000313" key="2">
    <source>
        <dbReference type="EMBL" id="KGF45928.1"/>
    </source>
</evidence>
<protein>
    <recommendedName>
        <fullName evidence="4">DUF4412 domain-containing protein</fullName>
    </recommendedName>
</protein>